<evidence type="ECO:0000313" key="5">
    <source>
        <dbReference type="EMBL" id="RBP47987.1"/>
    </source>
</evidence>
<evidence type="ECO:0000259" key="4">
    <source>
        <dbReference type="PROSITE" id="PS01124"/>
    </source>
</evidence>
<dbReference type="Proteomes" id="UP000253426">
    <property type="component" value="Unassembled WGS sequence"/>
</dbReference>
<keyword evidence="3" id="KW-0804">Transcription</keyword>
<dbReference type="RefSeq" id="WP_113956870.1">
    <property type="nucleotide sequence ID" value="NZ_QNRR01000001.1"/>
</dbReference>
<proteinExistence type="predicted"/>
<keyword evidence="1" id="KW-0805">Transcription regulation</keyword>
<dbReference type="AlphaFoldDB" id="A0A366HV60"/>
<gene>
    <name evidence="5" type="ORF">DES53_101787</name>
</gene>
<keyword evidence="6" id="KW-1185">Reference proteome</keyword>
<organism evidence="5 6">
    <name type="scientific">Roseimicrobium gellanilyticum</name>
    <dbReference type="NCBI Taxonomy" id="748857"/>
    <lineage>
        <taxon>Bacteria</taxon>
        <taxon>Pseudomonadati</taxon>
        <taxon>Verrucomicrobiota</taxon>
        <taxon>Verrucomicrobiia</taxon>
        <taxon>Verrucomicrobiales</taxon>
        <taxon>Verrucomicrobiaceae</taxon>
        <taxon>Roseimicrobium</taxon>
    </lineage>
</organism>
<name>A0A366HV60_9BACT</name>
<dbReference type="Pfam" id="PF02311">
    <property type="entry name" value="AraC_binding"/>
    <property type="match status" value="1"/>
</dbReference>
<dbReference type="SUPFAM" id="SSF51215">
    <property type="entry name" value="Regulatory protein AraC"/>
    <property type="match status" value="1"/>
</dbReference>
<dbReference type="InterPro" id="IPR009057">
    <property type="entry name" value="Homeodomain-like_sf"/>
</dbReference>
<dbReference type="PANTHER" id="PTHR43280:SF11">
    <property type="entry name" value="RCS-SPECIFIC HTH-TYPE TRANSCRIPTIONAL ACTIVATOR RCLR"/>
    <property type="match status" value="1"/>
</dbReference>
<dbReference type="PANTHER" id="PTHR43280">
    <property type="entry name" value="ARAC-FAMILY TRANSCRIPTIONAL REGULATOR"/>
    <property type="match status" value="1"/>
</dbReference>
<keyword evidence="2 5" id="KW-0238">DNA-binding</keyword>
<dbReference type="Gene3D" id="2.60.120.280">
    <property type="entry name" value="Regulatory protein AraC"/>
    <property type="match status" value="1"/>
</dbReference>
<dbReference type="EMBL" id="QNRR01000001">
    <property type="protein sequence ID" value="RBP47987.1"/>
    <property type="molecule type" value="Genomic_DNA"/>
</dbReference>
<evidence type="ECO:0000256" key="2">
    <source>
        <dbReference type="ARBA" id="ARBA00023125"/>
    </source>
</evidence>
<accession>A0A366HV60</accession>
<feature type="domain" description="HTH araC/xylS-type" evidence="4">
    <location>
        <begin position="193"/>
        <end position="291"/>
    </location>
</feature>
<dbReference type="PROSITE" id="PS01124">
    <property type="entry name" value="HTH_ARAC_FAMILY_2"/>
    <property type="match status" value="1"/>
</dbReference>
<dbReference type="InterPro" id="IPR037923">
    <property type="entry name" value="HTH-like"/>
</dbReference>
<dbReference type="InterPro" id="IPR003313">
    <property type="entry name" value="AraC-bd"/>
</dbReference>
<evidence type="ECO:0000256" key="3">
    <source>
        <dbReference type="ARBA" id="ARBA00023163"/>
    </source>
</evidence>
<dbReference type="OrthoDB" id="9813413at2"/>
<comment type="caution">
    <text evidence="5">The sequence shown here is derived from an EMBL/GenBank/DDBJ whole genome shotgun (WGS) entry which is preliminary data.</text>
</comment>
<dbReference type="Pfam" id="PF12833">
    <property type="entry name" value="HTH_18"/>
    <property type="match status" value="1"/>
</dbReference>
<reference evidence="5 6" key="1">
    <citation type="submission" date="2018-06" db="EMBL/GenBank/DDBJ databases">
        <title>Genomic Encyclopedia of Type Strains, Phase IV (KMG-IV): sequencing the most valuable type-strain genomes for metagenomic binning, comparative biology and taxonomic classification.</title>
        <authorList>
            <person name="Goeker M."/>
        </authorList>
    </citation>
    <scope>NUCLEOTIDE SEQUENCE [LARGE SCALE GENOMIC DNA]</scope>
    <source>
        <strain evidence="5 6">DSM 25532</strain>
    </source>
</reference>
<dbReference type="GO" id="GO:0003700">
    <property type="term" value="F:DNA-binding transcription factor activity"/>
    <property type="evidence" value="ECO:0007669"/>
    <property type="project" value="InterPro"/>
</dbReference>
<evidence type="ECO:0000256" key="1">
    <source>
        <dbReference type="ARBA" id="ARBA00023015"/>
    </source>
</evidence>
<dbReference type="SMART" id="SM00342">
    <property type="entry name" value="HTH_ARAC"/>
    <property type="match status" value="1"/>
</dbReference>
<dbReference type="InterPro" id="IPR018060">
    <property type="entry name" value="HTH_AraC"/>
</dbReference>
<sequence length="298" mass="33723">MPGSHDHLSETHILGRRTRQVVVRVDEQDERSWLKNTPACPALAQHRIAHLGVCEAHAPYCIVRMRQSGTYFMACIGGEGRILVDGRWQICRAGMACLLPPHLLNAFHAVPGKKWEFAWVRYQSVPEKRPIVMAGSPVLAKFDGTGLRLAALGLAAECESAHSTPAAIHHWVELIQGYVLQFAQPWQMDERLSRLWEKVAENPGAPWTATRLARDANMSEEHLRRLTTTQLGRSPMRHVTWLRMRRAAELLATTDEKIESIARAVGHQNPFVFSTTFKKWIGWRPSEHRAKTPARSQS</sequence>
<evidence type="ECO:0000313" key="6">
    <source>
        <dbReference type="Proteomes" id="UP000253426"/>
    </source>
</evidence>
<dbReference type="SUPFAM" id="SSF46689">
    <property type="entry name" value="Homeodomain-like"/>
    <property type="match status" value="1"/>
</dbReference>
<dbReference type="GO" id="GO:0043565">
    <property type="term" value="F:sequence-specific DNA binding"/>
    <property type="evidence" value="ECO:0007669"/>
    <property type="project" value="InterPro"/>
</dbReference>
<protein>
    <submittedName>
        <fullName evidence="5">AraC-like DNA-binding protein</fullName>
    </submittedName>
</protein>
<dbReference type="Gene3D" id="1.10.10.60">
    <property type="entry name" value="Homeodomain-like"/>
    <property type="match status" value="1"/>
</dbReference>